<evidence type="ECO:0000313" key="2">
    <source>
        <dbReference type="EMBL" id="SFG49877.1"/>
    </source>
</evidence>
<dbReference type="InterPro" id="IPR008869">
    <property type="entry name" value="MlaC/ttg2D"/>
</dbReference>
<dbReference type="RefSeq" id="WP_091969583.1">
    <property type="nucleotide sequence ID" value="NZ_FOPM01000004.1"/>
</dbReference>
<dbReference type="Pfam" id="PF05494">
    <property type="entry name" value="MlaC"/>
    <property type="match status" value="1"/>
</dbReference>
<name>A0A1I2SG41_9HYPH</name>
<reference evidence="3" key="1">
    <citation type="submission" date="2016-10" db="EMBL/GenBank/DDBJ databases">
        <authorList>
            <person name="Varghese N."/>
            <person name="Submissions S."/>
        </authorList>
    </citation>
    <scope>NUCLEOTIDE SEQUENCE [LARGE SCALE GENOMIC DNA]</scope>
    <source>
        <strain evidence="3">Gh-105</strain>
    </source>
</reference>
<accession>A0A1I2SG41</accession>
<dbReference type="InterPro" id="IPR042245">
    <property type="entry name" value="Tgt2/MlaC_sf"/>
</dbReference>
<feature type="signal peptide" evidence="1">
    <location>
        <begin position="1"/>
        <end position="24"/>
    </location>
</feature>
<dbReference type="STRING" id="582675.SAMN05192565_104136"/>
<dbReference type="Proteomes" id="UP000199229">
    <property type="component" value="Unassembled WGS sequence"/>
</dbReference>
<dbReference type="EMBL" id="FOPM01000004">
    <property type="protein sequence ID" value="SFG49877.1"/>
    <property type="molecule type" value="Genomic_DNA"/>
</dbReference>
<proteinExistence type="predicted"/>
<sequence>MRLIPVLRAGLVAGLLSAGLAARAADDPAVRTVRTLYGSFTAALKASPGDVGARAAAIGPTLAETMDFPAMARIAVGPKWQGFTPEQQAALTETFGQYFTATYATRLAQAAGGTFTVKPGVETRGENRLVQSEATNAEGDSSQVDYLVGQTGRIRDVYLNGDVSEIAVLRGTFADPLKAGGADELLKFLRERTAGMLAAKPTP</sequence>
<keyword evidence="1" id="KW-0732">Signal</keyword>
<keyword evidence="3" id="KW-1185">Reference proteome</keyword>
<organism evidence="2 3">
    <name type="scientific">Methylobacterium gossipiicola</name>
    <dbReference type="NCBI Taxonomy" id="582675"/>
    <lineage>
        <taxon>Bacteria</taxon>
        <taxon>Pseudomonadati</taxon>
        <taxon>Pseudomonadota</taxon>
        <taxon>Alphaproteobacteria</taxon>
        <taxon>Hyphomicrobiales</taxon>
        <taxon>Methylobacteriaceae</taxon>
        <taxon>Methylobacterium</taxon>
    </lineage>
</organism>
<dbReference type="PANTHER" id="PTHR36573:SF1">
    <property type="entry name" value="INTERMEMBRANE PHOSPHOLIPID TRANSPORT SYSTEM BINDING PROTEIN MLAC"/>
    <property type="match status" value="1"/>
</dbReference>
<gene>
    <name evidence="2" type="ORF">SAMN05192565_104136</name>
</gene>
<dbReference type="OrthoDB" id="7358716at2"/>
<dbReference type="Gene3D" id="3.10.450.710">
    <property type="entry name" value="Tgt2/MlaC"/>
    <property type="match status" value="1"/>
</dbReference>
<evidence type="ECO:0000313" key="3">
    <source>
        <dbReference type="Proteomes" id="UP000199229"/>
    </source>
</evidence>
<protein>
    <submittedName>
        <fullName evidence="2">Phospholipid transport system substrate-binding protein</fullName>
    </submittedName>
</protein>
<evidence type="ECO:0000256" key="1">
    <source>
        <dbReference type="SAM" id="SignalP"/>
    </source>
</evidence>
<dbReference type="PANTHER" id="PTHR36573">
    <property type="entry name" value="INTERMEMBRANE PHOSPHOLIPID TRANSPORT SYSTEM BINDING PROTEIN MLAC"/>
    <property type="match status" value="1"/>
</dbReference>
<feature type="chain" id="PRO_5011647079" evidence="1">
    <location>
        <begin position="25"/>
        <end position="203"/>
    </location>
</feature>
<dbReference type="AlphaFoldDB" id="A0A1I2SG41"/>